<protein>
    <recommendedName>
        <fullName evidence="2">HAT C-terminal dimerisation domain-containing protein</fullName>
    </recommendedName>
</protein>
<feature type="region of interest" description="Disordered" evidence="1">
    <location>
        <begin position="1"/>
        <end position="68"/>
    </location>
</feature>
<evidence type="ECO:0000313" key="4">
    <source>
        <dbReference type="Proteomes" id="UP000518752"/>
    </source>
</evidence>
<feature type="compositionally biased region" description="Polar residues" evidence="1">
    <location>
        <begin position="161"/>
        <end position="171"/>
    </location>
</feature>
<proteinExistence type="predicted"/>
<name>A0A8H5H845_9AGAR</name>
<evidence type="ECO:0000256" key="1">
    <source>
        <dbReference type="SAM" id="MobiDB-lite"/>
    </source>
</evidence>
<evidence type="ECO:0000259" key="2">
    <source>
        <dbReference type="Pfam" id="PF05699"/>
    </source>
</evidence>
<dbReference type="SUPFAM" id="SSF53098">
    <property type="entry name" value="Ribonuclease H-like"/>
    <property type="match status" value="1"/>
</dbReference>
<feature type="domain" description="HAT C-terminal dimerisation" evidence="2">
    <location>
        <begin position="77"/>
        <end position="124"/>
    </location>
</feature>
<keyword evidence="4" id="KW-1185">Reference proteome</keyword>
<dbReference type="EMBL" id="JAACJN010000074">
    <property type="protein sequence ID" value="KAF5378721.1"/>
    <property type="molecule type" value="Genomic_DNA"/>
</dbReference>
<organism evidence="3 4">
    <name type="scientific">Collybiopsis confluens</name>
    <dbReference type="NCBI Taxonomy" id="2823264"/>
    <lineage>
        <taxon>Eukaryota</taxon>
        <taxon>Fungi</taxon>
        <taxon>Dikarya</taxon>
        <taxon>Basidiomycota</taxon>
        <taxon>Agaricomycotina</taxon>
        <taxon>Agaricomycetes</taxon>
        <taxon>Agaricomycetidae</taxon>
        <taxon>Agaricales</taxon>
        <taxon>Marasmiineae</taxon>
        <taxon>Omphalotaceae</taxon>
        <taxon>Collybiopsis</taxon>
    </lineage>
</organism>
<dbReference type="InterPro" id="IPR008906">
    <property type="entry name" value="HATC_C_dom"/>
</dbReference>
<comment type="caution">
    <text evidence="3">The sequence shown here is derived from an EMBL/GenBank/DDBJ whole genome shotgun (WGS) entry which is preliminary data.</text>
</comment>
<dbReference type="Pfam" id="PF05699">
    <property type="entry name" value="Dimer_Tnp_hAT"/>
    <property type="match status" value="1"/>
</dbReference>
<dbReference type="GO" id="GO:0046983">
    <property type="term" value="F:protein dimerization activity"/>
    <property type="evidence" value="ECO:0007669"/>
    <property type="project" value="InterPro"/>
</dbReference>
<accession>A0A8H5H845</accession>
<feature type="region of interest" description="Disordered" evidence="1">
    <location>
        <begin position="158"/>
        <end position="192"/>
    </location>
</feature>
<dbReference type="OrthoDB" id="3062869at2759"/>
<dbReference type="AlphaFoldDB" id="A0A8H5H845"/>
<dbReference type="InterPro" id="IPR012337">
    <property type="entry name" value="RNaseH-like_sf"/>
</dbReference>
<sequence length="192" mass="21405">MLSRDCALRTAQQNDQNIQSRTVEEHDKNIQRKIPTVSQPVPRPTPSSAKSPDTGNKNSELGADAEKEPPKKRIWASLACDYLAIMASSVSSKRAFLSVGITVTKRCNRLKGDIVEVLQFLKCWYKQDLLFREPPPSSTVELSIMESEVGDMVDALMDSGNHATSPASETPRSWDELIIEDSNKEDPDIFEL</sequence>
<feature type="compositionally biased region" description="Basic and acidic residues" evidence="1">
    <location>
        <begin position="181"/>
        <end position="192"/>
    </location>
</feature>
<dbReference type="Proteomes" id="UP000518752">
    <property type="component" value="Unassembled WGS sequence"/>
</dbReference>
<reference evidence="3 4" key="1">
    <citation type="journal article" date="2020" name="ISME J.">
        <title>Uncovering the hidden diversity of litter-decomposition mechanisms in mushroom-forming fungi.</title>
        <authorList>
            <person name="Floudas D."/>
            <person name="Bentzer J."/>
            <person name="Ahren D."/>
            <person name="Johansson T."/>
            <person name="Persson P."/>
            <person name="Tunlid A."/>
        </authorList>
    </citation>
    <scope>NUCLEOTIDE SEQUENCE [LARGE SCALE GENOMIC DNA]</scope>
    <source>
        <strain evidence="3 4">CBS 406.79</strain>
    </source>
</reference>
<feature type="compositionally biased region" description="Polar residues" evidence="1">
    <location>
        <begin position="46"/>
        <end position="59"/>
    </location>
</feature>
<feature type="compositionally biased region" description="Polar residues" evidence="1">
    <location>
        <begin position="10"/>
        <end position="21"/>
    </location>
</feature>
<evidence type="ECO:0000313" key="3">
    <source>
        <dbReference type="EMBL" id="KAF5378721.1"/>
    </source>
</evidence>
<gene>
    <name evidence="3" type="ORF">D9757_010753</name>
</gene>